<feature type="region of interest" description="Disordered" evidence="1">
    <location>
        <begin position="1"/>
        <end position="23"/>
    </location>
</feature>
<evidence type="ECO:0000256" key="1">
    <source>
        <dbReference type="SAM" id="MobiDB-lite"/>
    </source>
</evidence>
<evidence type="ECO:0000313" key="3">
    <source>
        <dbReference type="Proteomes" id="UP000315783"/>
    </source>
</evidence>
<keyword evidence="3" id="KW-1185">Reference proteome</keyword>
<accession>A0A545VHT0</accession>
<dbReference type="AlphaFoldDB" id="A0A545VHT0"/>
<gene>
    <name evidence="2" type="ORF">IF1G_01131</name>
</gene>
<sequence length="103" mass="11402">MLYSAESCLGRVSSPPQQLGSMWGCPQREEEESLTRLAVLLPDAENCVVQNYSNPGRSLGCWRSVRDAAIGPHNRSIDSSSRVMIQESLVSVRINLGVEKRKL</sequence>
<reference evidence="2 3" key="1">
    <citation type="journal article" date="2019" name="Appl. Microbiol. Biotechnol.">
        <title>Genome sequence of Isaria javanica and comparative genome analysis insights into family S53 peptidase evolution in fungal entomopathogens.</title>
        <authorList>
            <person name="Lin R."/>
            <person name="Zhang X."/>
            <person name="Xin B."/>
            <person name="Zou M."/>
            <person name="Gao Y."/>
            <person name="Qin F."/>
            <person name="Hu Q."/>
            <person name="Xie B."/>
            <person name="Cheng X."/>
        </authorList>
    </citation>
    <scope>NUCLEOTIDE SEQUENCE [LARGE SCALE GENOMIC DNA]</scope>
    <source>
        <strain evidence="2 3">IJ1G</strain>
    </source>
</reference>
<evidence type="ECO:0000313" key="2">
    <source>
        <dbReference type="EMBL" id="TQW01200.1"/>
    </source>
</evidence>
<name>A0A545VHT0_9HYPO</name>
<dbReference type="EMBL" id="SPUK01000001">
    <property type="protein sequence ID" value="TQW01200.1"/>
    <property type="molecule type" value="Genomic_DNA"/>
</dbReference>
<organism evidence="2 3">
    <name type="scientific">Cordyceps javanica</name>
    <dbReference type="NCBI Taxonomy" id="43265"/>
    <lineage>
        <taxon>Eukaryota</taxon>
        <taxon>Fungi</taxon>
        <taxon>Dikarya</taxon>
        <taxon>Ascomycota</taxon>
        <taxon>Pezizomycotina</taxon>
        <taxon>Sordariomycetes</taxon>
        <taxon>Hypocreomycetidae</taxon>
        <taxon>Hypocreales</taxon>
        <taxon>Cordycipitaceae</taxon>
        <taxon>Cordyceps</taxon>
    </lineage>
</organism>
<dbReference type="Proteomes" id="UP000315783">
    <property type="component" value="Unassembled WGS sequence"/>
</dbReference>
<comment type="caution">
    <text evidence="2">The sequence shown here is derived from an EMBL/GenBank/DDBJ whole genome shotgun (WGS) entry which is preliminary data.</text>
</comment>
<proteinExistence type="predicted"/>
<protein>
    <submittedName>
        <fullName evidence="2">Uncharacterized protein</fullName>
    </submittedName>
</protein>